<keyword evidence="4" id="KW-0804">Transcription</keyword>
<comment type="similarity">
    <text evidence="1">Belongs to the LysR transcriptional regulatory family.</text>
</comment>
<dbReference type="InterPro" id="IPR036390">
    <property type="entry name" value="WH_DNA-bd_sf"/>
</dbReference>
<dbReference type="CDD" id="cd05466">
    <property type="entry name" value="PBP2_LTTR_substrate"/>
    <property type="match status" value="1"/>
</dbReference>
<dbReference type="Gene3D" id="3.40.190.10">
    <property type="entry name" value="Periplasmic binding protein-like II"/>
    <property type="match status" value="2"/>
</dbReference>
<evidence type="ECO:0000313" key="7">
    <source>
        <dbReference type="Proteomes" id="UP000236721"/>
    </source>
</evidence>
<dbReference type="Pfam" id="PF03466">
    <property type="entry name" value="LysR_substrate"/>
    <property type="match status" value="1"/>
</dbReference>
<dbReference type="InterPro" id="IPR036388">
    <property type="entry name" value="WH-like_DNA-bd_sf"/>
</dbReference>
<dbReference type="RefSeq" id="WP_103882251.1">
    <property type="nucleotide sequence ID" value="NZ_FNVG01000032.1"/>
</dbReference>
<evidence type="ECO:0000256" key="1">
    <source>
        <dbReference type="ARBA" id="ARBA00009437"/>
    </source>
</evidence>
<dbReference type="PANTHER" id="PTHR30126">
    <property type="entry name" value="HTH-TYPE TRANSCRIPTIONAL REGULATOR"/>
    <property type="match status" value="1"/>
</dbReference>
<dbReference type="InterPro" id="IPR005119">
    <property type="entry name" value="LysR_subst-bd"/>
</dbReference>
<sequence>MINTTWLNTFKTLVEVGHFTHTAEKLYMTQPGVSQHIKKLEASLSVDLIIREGKAFELTEQGRLVYDYACDLATREKALIENLTFDDPESGHLSFSASGAIVTALYPSLLSLQKQYSGLRVNVEAAPNKRILESVADGTIDSGIVTASTQHPELSTEYLGQLELCLIGEKEMVSNMSAYEAIRQQGIINHPDAQYYLQKIFDDSGIEELKQADWKDFHKVSYINQHSQILQPVSLGIGVTVLPKVAIDYSEYSNNVDVWPTKQLVSEPLYFVQKKRRKLPARYSFLLDVIKATKFS</sequence>
<keyword evidence="7" id="KW-1185">Reference proteome</keyword>
<evidence type="ECO:0000259" key="5">
    <source>
        <dbReference type="PROSITE" id="PS50931"/>
    </source>
</evidence>
<dbReference type="Proteomes" id="UP000236721">
    <property type="component" value="Unassembled WGS sequence"/>
</dbReference>
<dbReference type="SUPFAM" id="SSF53850">
    <property type="entry name" value="Periplasmic binding protein-like II"/>
    <property type="match status" value="1"/>
</dbReference>
<dbReference type="SUPFAM" id="SSF46785">
    <property type="entry name" value="Winged helix' DNA-binding domain"/>
    <property type="match status" value="1"/>
</dbReference>
<dbReference type="Gene3D" id="1.10.10.10">
    <property type="entry name" value="Winged helix-like DNA-binding domain superfamily/Winged helix DNA-binding domain"/>
    <property type="match status" value="1"/>
</dbReference>
<evidence type="ECO:0000313" key="6">
    <source>
        <dbReference type="EMBL" id="SEG68774.1"/>
    </source>
</evidence>
<dbReference type="EMBL" id="FNVG01000032">
    <property type="protein sequence ID" value="SEG68774.1"/>
    <property type="molecule type" value="Genomic_DNA"/>
</dbReference>
<feature type="domain" description="HTH lysR-type" evidence="5">
    <location>
        <begin position="2"/>
        <end position="59"/>
    </location>
</feature>
<dbReference type="PANTHER" id="PTHR30126:SF99">
    <property type="entry name" value="TRANSCRIPTIONAL REGULATOR LYSR FAMILY"/>
    <property type="match status" value="1"/>
</dbReference>
<name>A0A1H6C730_9VIBR</name>
<organism evidence="6 7">
    <name type="scientific">Vibrio hangzhouensis</name>
    <dbReference type="NCBI Taxonomy" id="462991"/>
    <lineage>
        <taxon>Bacteria</taxon>
        <taxon>Pseudomonadati</taxon>
        <taxon>Pseudomonadota</taxon>
        <taxon>Gammaproteobacteria</taxon>
        <taxon>Vibrionales</taxon>
        <taxon>Vibrionaceae</taxon>
        <taxon>Vibrio</taxon>
    </lineage>
</organism>
<gene>
    <name evidence="6" type="ORF">SAMN04488244_13228</name>
</gene>
<dbReference type="PROSITE" id="PS50931">
    <property type="entry name" value="HTH_LYSR"/>
    <property type="match status" value="1"/>
</dbReference>
<evidence type="ECO:0000256" key="2">
    <source>
        <dbReference type="ARBA" id="ARBA00023015"/>
    </source>
</evidence>
<dbReference type="PRINTS" id="PR00039">
    <property type="entry name" value="HTHLYSR"/>
</dbReference>
<dbReference type="AlphaFoldDB" id="A0A1H6C730"/>
<dbReference type="OrthoDB" id="5289754at2"/>
<dbReference type="GO" id="GO:0000976">
    <property type="term" value="F:transcription cis-regulatory region binding"/>
    <property type="evidence" value="ECO:0007669"/>
    <property type="project" value="TreeGrafter"/>
</dbReference>
<proteinExistence type="inferred from homology"/>
<dbReference type="GO" id="GO:0003700">
    <property type="term" value="F:DNA-binding transcription factor activity"/>
    <property type="evidence" value="ECO:0007669"/>
    <property type="project" value="InterPro"/>
</dbReference>
<dbReference type="Pfam" id="PF00126">
    <property type="entry name" value="HTH_1"/>
    <property type="match status" value="1"/>
</dbReference>
<evidence type="ECO:0000256" key="3">
    <source>
        <dbReference type="ARBA" id="ARBA00023125"/>
    </source>
</evidence>
<keyword evidence="2" id="KW-0805">Transcription regulation</keyword>
<dbReference type="InterPro" id="IPR000847">
    <property type="entry name" value="LysR_HTH_N"/>
</dbReference>
<keyword evidence="3 6" id="KW-0238">DNA-binding</keyword>
<protein>
    <submittedName>
        <fullName evidence="6">DNA-binding transcriptional regulator, LysR family</fullName>
    </submittedName>
</protein>
<accession>A0A1H6C730</accession>
<reference evidence="7" key="1">
    <citation type="submission" date="2016-10" db="EMBL/GenBank/DDBJ databases">
        <authorList>
            <person name="Varghese N."/>
            <person name="Submissions S."/>
        </authorList>
    </citation>
    <scope>NUCLEOTIDE SEQUENCE [LARGE SCALE GENOMIC DNA]</scope>
    <source>
        <strain evidence="7">CGMCC 1.7062</strain>
    </source>
</reference>
<evidence type="ECO:0000256" key="4">
    <source>
        <dbReference type="ARBA" id="ARBA00023163"/>
    </source>
</evidence>